<dbReference type="Gene3D" id="3.30.420.310">
    <property type="entry name" value="2-keto-3-deoxy-galactonokinase, C-terminal domain"/>
    <property type="match status" value="1"/>
</dbReference>
<dbReference type="InterPro" id="IPR042257">
    <property type="entry name" value="DGOK_C"/>
</dbReference>
<reference evidence="1 2" key="1">
    <citation type="submission" date="2022-10" db="EMBL/GenBank/DDBJ databases">
        <title>Sinirhodobacter sp. nov., isolated from ocean surface sediments.</title>
        <authorList>
            <person name="He W."/>
            <person name="Wang L."/>
            <person name="Zhang D.-F."/>
        </authorList>
    </citation>
    <scope>NUCLEOTIDE SEQUENCE [LARGE SCALE GENOMIC DNA]</scope>
    <source>
        <strain evidence="1 2">WL0115</strain>
    </source>
</reference>
<protein>
    <submittedName>
        <fullName evidence="1">2-dehydro-3-deoxygalactonokinase</fullName>
    </submittedName>
</protein>
<comment type="caution">
    <text evidence="1">The sequence shown here is derived from an EMBL/GenBank/DDBJ whole genome shotgun (WGS) entry which is preliminary data.</text>
</comment>
<name>A0ABT2ZVH8_9RHOB</name>
<sequence length="239" mass="24601">MNNANWLAIIEEPGLSRTLCLDGSGALLAARAIEESDRANAALIVRADALHRPLPAPPLPEGPVHEVPGLAQASPPVSIHPAEALRLAGLLAAQPQFDGVVGLCGQSNLWAHLSAGEVVSVSRLASARLLLALNEPLDAPEGPTFERALDDCRSRPERMLRYLDGAAEPGTAAGAVLGAELAAARPWWLGQRVIALDSAAAPGWAETCARALAAQGGEVITGDGEAALIAGLQRARGGI</sequence>
<proteinExistence type="predicted"/>
<dbReference type="Proteomes" id="UP001526166">
    <property type="component" value="Unassembled WGS sequence"/>
</dbReference>
<evidence type="ECO:0000313" key="2">
    <source>
        <dbReference type="Proteomes" id="UP001526166"/>
    </source>
</evidence>
<evidence type="ECO:0000313" key="1">
    <source>
        <dbReference type="EMBL" id="MCV2877754.1"/>
    </source>
</evidence>
<dbReference type="RefSeq" id="WP_263847033.1">
    <property type="nucleotide sequence ID" value="NZ_JAOWKW010000002.1"/>
</dbReference>
<dbReference type="EMBL" id="JAOWKW010000002">
    <property type="protein sequence ID" value="MCV2877754.1"/>
    <property type="molecule type" value="Genomic_DNA"/>
</dbReference>
<gene>
    <name evidence="1" type="ORF">OE699_02725</name>
</gene>
<accession>A0ABT2ZVH8</accession>
<organism evidence="1 2">
    <name type="scientific">Sedimentimonas flavescens</name>
    <dbReference type="NCBI Taxonomy" id="2851012"/>
    <lineage>
        <taxon>Bacteria</taxon>
        <taxon>Pseudomonadati</taxon>
        <taxon>Pseudomonadota</taxon>
        <taxon>Alphaproteobacteria</taxon>
        <taxon>Rhodobacterales</taxon>
        <taxon>Rhodobacter group</taxon>
        <taxon>Sedimentimonas</taxon>
    </lineage>
</organism>
<keyword evidence="2" id="KW-1185">Reference proteome</keyword>